<dbReference type="PANTHER" id="PTHR23188:SF12">
    <property type="entry name" value="RNA POLYMERASE II-ASSOCIATED FACTOR 1 HOMOLOG"/>
    <property type="match status" value="1"/>
</dbReference>
<evidence type="ECO:0000256" key="1">
    <source>
        <dbReference type="ARBA" id="ARBA00004123"/>
    </source>
</evidence>
<dbReference type="EMBL" id="CAACVS010000081">
    <property type="protein sequence ID" value="VEU36189.1"/>
    <property type="molecule type" value="Genomic_DNA"/>
</dbReference>
<dbReference type="GO" id="GO:0016593">
    <property type="term" value="C:Cdc73/Paf1 complex"/>
    <property type="evidence" value="ECO:0007669"/>
    <property type="project" value="InterPro"/>
</dbReference>
<dbReference type="Pfam" id="PF03985">
    <property type="entry name" value="Paf1"/>
    <property type="match status" value="1"/>
</dbReference>
<proteinExistence type="inferred from homology"/>
<feature type="region of interest" description="Disordered" evidence="4">
    <location>
        <begin position="1"/>
        <end position="35"/>
    </location>
</feature>
<dbReference type="GO" id="GO:0006368">
    <property type="term" value="P:transcription elongation by RNA polymerase II"/>
    <property type="evidence" value="ECO:0007669"/>
    <property type="project" value="InterPro"/>
</dbReference>
<name>A0A448Z2K5_9STRA</name>
<dbReference type="PANTHER" id="PTHR23188">
    <property type="entry name" value="RNA POLYMERASE II-ASSOCIATED FACTOR 1 HOMOLOG"/>
    <property type="match status" value="1"/>
</dbReference>
<feature type="region of interest" description="Disordered" evidence="4">
    <location>
        <begin position="384"/>
        <end position="414"/>
    </location>
</feature>
<evidence type="ECO:0000256" key="4">
    <source>
        <dbReference type="SAM" id="MobiDB-lite"/>
    </source>
</evidence>
<gene>
    <name evidence="5" type="ORF">PSNMU_V1.4_AUG-EV-PASAV3_0029760</name>
</gene>
<reference evidence="5 6" key="1">
    <citation type="submission" date="2019-01" db="EMBL/GenBank/DDBJ databases">
        <authorList>
            <person name="Ferrante I. M."/>
        </authorList>
    </citation>
    <scope>NUCLEOTIDE SEQUENCE [LARGE SCALE GENOMIC DNA]</scope>
    <source>
        <strain evidence="5 6">B856</strain>
    </source>
</reference>
<protein>
    <submittedName>
        <fullName evidence="5">Uncharacterized protein</fullName>
    </submittedName>
</protein>
<dbReference type="InterPro" id="IPR007133">
    <property type="entry name" value="RNA_pol_II-assoc_Paf1"/>
</dbReference>
<evidence type="ECO:0000256" key="2">
    <source>
        <dbReference type="ARBA" id="ARBA00007560"/>
    </source>
</evidence>
<dbReference type="AlphaFoldDB" id="A0A448Z2K5"/>
<feature type="compositionally biased region" description="Basic and acidic residues" evidence="4">
    <location>
        <begin position="1"/>
        <end position="26"/>
    </location>
</feature>
<dbReference type="GO" id="GO:0003682">
    <property type="term" value="F:chromatin binding"/>
    <property type="evidence" value="ECO:0007669"/>
    <property type="project" value="TreeGrafter"/>
</dbReference>
<dbReference type="Proteomes" id="UP000291116">
    <property type="component" value="Unassembled WGS sequence"/>
</dbReference>
<comment type="subcellular location">
    <subcellularLocation>
        <location evidence="1">Nucleus</location>
    </subcellularLocation>
</comment>
<feature type="compositionally biased region" description="Low complexity" evidence="4">
    <location>
        <begin position="388"/>
        <end position="403"/>
    </location>
</feature>
<evidence type="ECO:0000313" key="5">
    <source>
        <dbReference type="EMBL" id="VEU36189.1"/>
    </source>
</evidence>
<dbReference type="OrthoDB" id="10260285at2759"/>
<evidence type="ECO:0000313" key="6">
    <source>
        <dbReference type="Proteomes" id="UP000291116"/>
    </source>
</evidence>
<comment type="similarity">
    <text evidence="2">Belongs to the PAF1 family.</text>
</comment>
<dbReference type="GO" id="GO:0000993">
    <property type="term" value="F:RNA polymerase II complex binding"/>
    <property type="evidence" value="ECO:0007669"/>
    <property type="project" value="TreeGrafter"/>
</dbReference>
<accession>A0A448Z2K5</accession>
<sequence>MHKERKKEKERSTLKRLSESTEVNEKSRRRNRKQHPLRFSLSSNREHKVLRLHSSSEMLLLVLQSVPVLSEQILTKNLERLNQTEEAQLHPDDLKLLEWNGSMADTAAEQLKKRRDNARAIARLALMGKSPAKFLMEKTKTTRSGPASTKKAFSRVLDEGMQSWMKKTTYITNDYGRKVHDFKSLAKTKQELERELEVRQQTIMQRRSAPVVSRTFEEVKATVQNHPNKKGVTPVAEMSFLPNIEKWGNAYTYVVVDKSPGDNSTFLNSSIVANVQKKDATARMTCELFGQSENDSGSYLGMQNYELDVVPLKEGDAPHANFCIWVDPENNTALYTPISSRVQLSNGRPIRGKNYKLNVTRRAMNDEDMAEINERLAEVDADVEEKINGSNSANNKSGNNISINDDDDDSDEDM</sequence>
<keyword evidence="6" id="KW-1185">Reference proteome</keyword>
<feature type="compositionally biased region" description="Acidic residues" evidence="4">
    <location>
        <begin position="404"/>
        <end position="414"/>
    </location>
</feature>
<organism evidence="5 6">
    <name type="scientific">Pseudo-nitzschia multistriata</name>
    <dbReference type="NCBI Taxonomy" id="183589"/>
    <lineage>
        <taxon>Eukaryota</taxon>
        <taxon>Sar</taxon>
        <taxon>Stramenopiles</taxon>
        <taxon>Ochrophyta</taxon>
        <taxon>Bacillariophyta</taxon>
        <taxon>Bacillariophyceae</taxon>
        <taxon>Bacillariophycidae</taxon>
        <taxon>Bacillariales</taxon>
        <taxon>Bacillariaceae</taxon>
        <taxon>Pseudo-nitzschia</taxon>
    </lineage>
</organism>
<evidence type="ECO:0000256" key="3">
    <source>
        <dbReference type="ARBA" id="ARBA00023242"/>
    </source>
</evidence>
<keyword evidence="3" id="KW-0539">Nucleus</keyword>